<proteinExistence type="predicted"/>
<name>A0A2P7YPC2_9ASCO</name>
<accession>A0A2P7YPC2</accession>
<evidence type="ECO:0000313" key="3">
    <source>
        <dbReference type="EMBL" id="PSK37809.1"/>
    </source>
</evidence>
<keyword evidence="1" id="KW-0175">Coiled coil</keyword>
<evidence type="ECO:0000256" key="2">
    <source>
        <dbReference type="SAM" id="MobiDB-lite"/>
    </source>
</evidence>
<dbReference type="EMBL" id="PYFQ01000007">
    <property type="protein sequence ID" value="PSK37809.1"/>
    <property type="molecule type" value="Genomic_DNA"/>
</dbReference>
<feature type="region of interest" description="Disordered" evidence="2">
    <location>
        <begin position="1"/>
        <end position="50"/>
    </location>
</feature>
<protein>
    <submittedName>
        <fullName evidence="3">Uncharacterized protein</fullName>
    </submittedName>
</protein>
<gene>
    <name evidence="3" type="ORF">C7M61_003054</name>
</gene>
<evidence type="ECO:0000313" key="4">
    <source>
        <dbReference type="Proteomes" id="UP000241107"/>
    </source>
</evidence>
<organism evidence="3 4">
    <name type="scientific">Candidozyma pseudohaemuli</name>
    <dbReference type="NCBI Taxonomy" id="418784"/>
    <lineage>
        <taxon>Eukaryota</taxon>
        <taxon>Fungi</taxon>
        <taxon>Dikarya</taxon>
        <taxon>Ascomycota</taxon>
        <taxon>Saccharomycotina</taxon>
        <taxon>Pichiomycetes</taxon>
        <taxon>Metschnikowiaceae</taxon>
        <taxon>Candidozyma</taxon>
    </lineage>
</organism>
<dbReference type="AlphaFoldDB" id="A0A2P7YPC2"/>
<sequence>MSYYDKENVTTTPSKNPDKSINDSSPTPSKRTLRPISPNKQNNGGIGKLSFLQSDNIDDHFEYIHNSNEEIKQSLYDLESNTKQTSLDLGQLIDRSKNNNQNLNRVLESIAKYSEEVTTEGNATKFDVTRILEKLDALSSQDSSEELRLLRESIETNTKENQWTEISTLLKSIQEDNKKSSSRICEDLDKLSISLELQEPSASGTSPELSKEIDALKQTIENQSDVVKDLEKRLALQKSTDELERRHLDLQQKYDILCESYKEKYNQYSRLGEHFKALEQRARQFTDDLQFNDSQKYSNLQQLHSGRLDALAGSEGASLNMPKKRVVSMPLKEVKEESYNETEEF</sequence>
<evidence type="ECO:0000256" key="1">
    <source>
        <dbReference type="SAM" id="Coils"/>
    </source>
</evidence>
<dbReference type="OrthoDB" id="4082794at2759"/>
<dbReference type="GeneID" id="36566443"/>
<reference evidence="3 4" key="1">
    <citation type="submission" date="2018-03" db="EMBL/GenBank/DDBJ databases">
        <title>Candida pseudohaemulonii genome assembly and annotation.</title>
        <authorList>
            <person name="Munoz J.F."/>
            <person name="Gade L.G."/>
            <person name="Chow N.A."/>
            <person name="Litvintseva A.P."/>
            <person name="Loparev V.N."/>
            <person name="Cuomo C.A."/>
        </authorList>
    </citation>
    <scope>NUCLEOTIDE SEQUENCE [LARGE SCALE GENOMIC DNA]</scope>
    <source>
        <strain evidence="3 4">B12108</strain>
    </source>
</reference>
<dbReference type="VEuPathDB" id="FungiDB:C7M61_003054"/>
<keyword evidence="4" id="KW-1185">Reference proteome</keyword>
<dbReference type="RefSeq" id="XP_024713319.1">
    <property type="nucleotide sequence ID" value="XM_024858409.1"/>
</dbReference>
<comment type="caution">
    <text evidence="3">The sequence shown here is derived from an EMBL/GenBank/DDBJ whole genome shotgun (WGS) entry which is preliminary data.</text>
</comment>
<dbReference type="Proteomes" id="UP000241107">
    <property type="component" value="Unassembled WGS sequence"/>
</dbReference>
<feature type="coiled-coil region" evidence="1">
    <location>
        <begin position="213"/>
        <end position="240"/>
    </location>
</feature>